<feature type="transmembrane region" description="Helical" evidence="1">
    <location>
        <begin position="220"/>
        <end position="245"/>
    </location>
</feature>
<dbReference type="Proteomes" id="UP000588158">
    <property type="component" value="Unassembled WGS sequence"/>
</dbReference>
<name>A0A841AEW0_9MICO</name>
<proteinExistence type="predicted"/>
<dbReference type="EMBL" id="JACHLZ010000001">
    <property type="protein sequence ID" value="MBB5832467.1"/>
    <property type="molecule type" value="Genomic_DNA"/>
</dbReference>
<evidence type="ECO:0000313" key="3">
    <source>
        <dbReference type="Proteomes" id="UP000588158"/>
    </source>
</evidence>
<dbReference type="RefSeq" id="WP_184325794.1">
    <property type="nucleotide sequence ID" value="NZ_JACHLZ010000001.1"/>
</dbReference>
<keyword evidence="1" id="KW-0472">Membrane</keyword>
<keyword evidence="3" id="KW-1185">Reference proteome</keyword>
<dbReference type="AlphaFoldDB" id="A0A841AEW0"/>
<feature type="transmembrane region" description="Helical" evidence="1">
    <location>
        <begin position="138"/>
        <end position="164"/>
    </location>
</feature>
<gene>
    <name evidence="2" type="ORF">HNR70_002280</name>
</gene>
<keyword evidence="1" id="KW-0812">Transmembrane</keyword>
<organism evidence="2 3">
    <name type="scientific">Brachybacterium aquaticum</name>
    <dbReference type="NCBI Taxonomy" id="1432564"/>
    <lineage>
        <taxon>Bacteria</taxon>
        <taxon>Bacillati</taxon>
        <taxon>Actinomycetota</taxon>
        <taxon>Actinomycetes</taxon>
        <taxon>Micrococcales</taxon>
        <taxon>Dermabacteraceae</taxon>
        <taxon>Brachybacterium</taxon>
    </lineage>
</organism>
<feature type="transmembrane region" description="Helical" evidence="1">
    <location>
        <begin position="176"/>
        <end position="199"/>
    </location>
</feature>
<evidence type="ECO:0000256" key="1">
    <source>
        <dbReference type="SAM" id="Phobius"/>
    </source>
</evidence>
<feature type="transmembrane region" description="Helical" evidence="1">
    <location>
        <begin position="12"/>
        <end position="38"/>
    </location>
</feature>
<feature type="transmembrane region" description="Helical" evidence="1">
    <location>
        <begin position="50"/>
        <end position="73"/>
    </location>
</feature>
<sequence>MDALAAGPLAPFVGLVVLALVDSTSIGTLVIPLVLLVVGRGGARRTAVRTLLYLTVIGAFYLLLGIALLAGLLPLLERFGLVLASPQVMLLLALLGGALIWWSFRIDPKAIARRGGDPEASVRRWSGRARDASGRPTALIALALGAGLVEAASMIPYLAAMGIIADLGAGLGQGALILVGYCAVMILPGTVLCGVRAAVGDRGDRALERVHEWAVRSAPGAFSWTVGIVGVLLVLHTIGPALGWLTGGGVA</sequence>
<reference evidence="2 3" key="1">
    <citation type="submission" date="2020-08" db="EMBL/GenBank/DDBJ databases">
        <title>Sequencing the genomes of 1000 actinobacteria strains.</title>
        <authorList>
            <person name="Klenk H.-P."/>
        </authorList>
    </citation>
    <scope>NUCLEOTIDE SEQUENCE [LARGE SCALE GENOMIC DNA]</scope>
    <source>
        <strain evidence="2 3">DSM 28796</strain>
    </source>
</reference>
<feature type="transmembrane region" description="Helical" evidence="1">
    <location>
        <begin position="79"/>
        <end position="104"/>
    </location>
</feature>
<dbReference type="Pfam" id="PF11139">
    <property type="entry name" value="SfLAP"/>
    <property type="match status" value="1"/>
</dbReference>
<accession>A0A841AEW0</accession>
<protein>
    <recommendedName>
        <fullName evidence="4">Sap-like sulfolipid-1-addressing protein</fullName>
    </recommendedName>
</protein>
<dbReference type="InterPro" id="IPR021315">
    <property type="entry name" value="Gap/Sap"/>
</dbReference>
<evidence type="ECO:0008006" key="4">
    <source>
        <dbReference type="Google" id="ProtNLM"/>
    </source>
</evidence>
<keyword evidence="1" id="KW-1133">Transmembrane helix</keyword>
<evidence type="ECO:0000313" key="2">
    <source>
        <dbReference type="EMBL" id="MBB5832467.1"/>
    </source>
</evidence>
<comment type="caution">
    <text evidence="2">The sequence shown here is derived from an EMBL/GenBank/DDBJ whole genome shotgun (WGS) entry which is preliminary data.</text>
</comment>